<dbReference type="PANTHER" id="PTHR33332">
    <property type="entry name" value="REVERSE TRANSCRIPTASE DOMAIN-CONTAINING PROTEIN"/>
    <property type="match status" value="1"/>
</dbReference>
<comment type="caution">
    <text evidence="2">The sequence shown here is derived from an EMBL/GenBank/DDBJ whole genome shotgun (WGS) entry which is preliminary data.</text>
</comment>
<dbReference type="Proteomes" id="UP001333110">
    <property type="component" value="Unassembled WGS sequence"/>
</dbReference>
<dbReference type="SUPFAM" id="SSF56219">
    <property type="entry name" value="DNase I-like"/>
    <property type="match status" value="1"/>
</dbReference>
<sequence length="450" mass="51514">MSKWRSVTSGVPQGSVLGPVLFNIFISDIDSEIECTLSKFADDTKLSGGVDTPEGRDAVQRDLDKLKNWDPVNLMRFNKAKCKVLHPGRGNPRFLYRLGEEGIKSSPVEKNVGVLLDEKLDMSQQRALTAQKANCILGCIKRSMASRAREVILPLCSALVRPHLQYCVQLWSPQHRKDRELLERVQRRAMKMIRGLEHLCYEDRLRELGLFSLEKRRLWGDLIAACQYLKGAYKKDGDRLFSKACCDRTRSNGFKLREGRFRLDLRKKFFTMQVVRHWTRLPREVVEAPSLETFKVERLWVRIRDQGNKGNLVVCVYYTPPDQGEPTDEAFFLQLQEASHLQALVVLGDFNHPNICWKSSMASCRQSRRLLECMEDNFLTQVIDTPTRGDAILDLMVTNASELISDIKIGGSLGCSDHALVEFTILNNMGQARSIVRTLNFRKANFQLFK</sequence>
<dbReference type="PROSITE" id="PS50878">
    <property type="entry name" value="RT_POL"/>
    <property type="match status" value="1"/>
</dbReference>
<protein>
    <recommendedName>
        <fullName evidence="1">Reverse transcriptase domain-containing protein</fullName>
    </recommendedName>
</protein>
<evidence type="ECO:0000259" key="1">
    <source>
        <dbReference type="PROSITE" id="PS50878"/>
    </source>
</evidence>
<keyword evidence="3" id="KW-1185">Reference proteome</keyword>
<dbReference type="Pfam" id="PF14529">
    <property type="entry name" value="Exo_endo_phos_2"/>
    <property type="match status" value="1"/>
</dbReference>
<evidence type="ECO:0000313" key="3">
    <source>
        <dbReference type="Proteomes" id="UP001333110"/>
    </source>
</evidence>
<dbReference type="InterPro" id="IPR000477">
    <property type="entry name" value="RT_dom"/>
</dbReference>
<proteinExistence type="predicted"/>
<dbReference type="Gene3D" id="3.60.10.10">
    <property type="entry name" value="Endonuclease/exonuclease/phosphatase"/>
    <property type="match status" value="1"/>
</dbReference>
<gene>
    <name evidence="2" type="ORF">QYF61_015425</name>
</gene>
<evidence type="ECO:0000313" key="2">
    <source>
        <dbReference type="EMBL" id="KAK4831122.1"/>
    </source>
</evidence>
<reference evidence="2 3" key="1">
    <citation type="journal article" date="2023" name="J. Hered.">
        <title>Chromosome-level genome of the wood stork (Mycteria americana) provides insight into avian chromosome evolution.</title>
        <authorList>
            <person name="Flamio R. Jr."/>
            <person name="Ramstad K.M."/>
        </authorList>
    </citation>
    <scope>NUCLEOTIDE SEQUENCE [LARGE SCALE GENOMIC DNA]</scope>
    <source>
        <strain evidence="2">JAX WOST 10</strain>
    </source>
</reference>
<accession>A0AAN7S8G4</accession>
<dbReference type="EMBL" id="JAUNZN010000001">
    <property type="protein sequence ID" value="KAK4831122.1"/>
    <property type="molecule type" value="Genomic_DNA"/>
</dbReference>
<dbReference type="Pfam" id="PF00078">
    <property type="entry name" value="RVT_1"/>
    <property type="match status" value="1"/>
</dbReference>
<dbReference type="InterPro" id="IPR005135">
    <property type="entry name" value="Endo/exonuclease/phosphatase"/>
</dbReference>
<organism evidence="2 3">
    <name type="scientific">Mycteria americana</name>
    <name type="common">Wood stork</name>
    <dbReference type="NCBI Taxonomy" id="33587"/>
    <lineage>
        <taxon>Eukaryota</taxon>
        <taxon>Metazoa</taxon>
        <taxon>Chordata</taxon>
        <taxon>Craniata</taxon>
        <taxon>Vertebrata</taxon>
        <taxon>Euteleostomi</taxon>
        <taxon>Archelosauria</taxon>
        <taxon>Archosauria</taxon>
        <taxon>Dinosauria</taxon>
        <taxon>Saurischia</taxon>
        <taxon>Theropoda</taxon>
        <taxon>Coelurosauria</taxon>
        <taxon>Aves</taxon>
        <taxon>Neognathae</taxon>
        <taxon>Neoaves</taxon>
        <taxon>Aequornithes</taxon>
        <taxon>Ciconiiformes</taxon>
        <taxon>Ciconiidae</taxon>
        <taxon>Mycteria</taxon>
    </lineage>
</organism>
<dbReference type="AlphaFoldDB" id="A0AAN7S8G4"/>
<name>A0AAN7S8G4_MYCAM</name>
<feature type="domain" description="Reverse transcriptase" evidence="1">
    <location>
        <begin position="1"/>
        <end position="116"/>
    </location>
</feature>
<dbReference type="GO" id="GO:0003824">
    <property type="term" value="F:catalytic activity"/>
    <property type="evidence" value="ECO:0007669"/>
    <property type="project" value="InterPro"/>
</dbReference>
<dbReference type="InterPro" id="IPR036691">
    <property type="entry name" value="Endo/exonu/phosph_ase_sf"/>
</dbReference>